<gene>
    <name evidence="2" type="ORF">GQF42_16475</name>
</gene>
<evidence type="ECO:0000256" key="1">
    <source>
        <dbReference type="SAM" id="MobiDB-lite"/>
    </source>
</evidence>
<name>A0A6I6MWC1_9ACTN</name>
<keyword evidence="3" id="KW-1185">Reference proteome</keyword>
<dbReference type="RefSeq" id="WP_158920585.1">
    <property type="nucleotide sequence ID" value="NZ_CP047020.1"/>
</dbReference>
<organism evidence="2 3">
    <name type="scientific">Streptomyces broussonetiae</name>
    <dbReference type="NCBI Taxonomy" id="2686304"/>
    <lineage>
        <taxon>Bacteria</taxon>
        <taxon>Bacillati</taxon>
        <taxon>Actinomycetota</taxon>
        <taxon>Actinomycetes</taxon>
        <taxon>Kitasatosporales</taxon>
        <taxon>Streptomycetaceae</taxon>
        <taxon>Streptomyces</taxon>
    </lineage>
</organism>
<dbReference type="Proteomes" id="UP000436138">
    <property type="component" value="Chromosome"/>
</dbReference>
<feature type="region of interest" description="Disordered" evidence="1">
    <location>
        <begin position="33"/>
        <end position="52"/>
    </location>
</feature>
<accession>A0A6I6MWC1</accession>
<reference evidence="2 3" key="1">
    <citation type="submission" date="2019-12" db="EMBL/GenBank/DDBJ databases">
        <title>Streptomyces sp. strain T44 isolated from rhizosphere soil of Broussonetia papyrifera.</title>
        <authorList>
            <person name="Mo P."/>
        </authorList>
    </citation>
    <scope>NUCLEOTIDE SEQUENCE [LARGE SCALE GENOMIC DNA]</scope>
    <source>
        <strain evidence="2 3">T44</strain>
    </source>
</reference>
<evidence type="ECO:0000313" key="2">
    <source>
        <dbReference type="EMBL" id="QHA04673.1"/>
    </source>
</evidence>
<dbReference type="EMBL" id="CP047020">
    <property type="protein sequence ID" value="QHA04673.1"/>
    <property type="molecule type" value="Genomic_DNA"/>
</dbReference>
<evidence type="ECO:0000313" key="3">
    <source>
        <dbReference type="Proteomes" id="UP000436138"/>
    </source>
</evidence>
<sequence length="109" mass="12362">MYDDWFEEEELNGGQRALGATVIGDRLFCSERHSQNYQSPEPTRHLEPLSAAGPPEHLGRIAAAWFEEIVRRPVIARLPDGPYRFVPPGTALPPRHRWVRNGPPVTKQP</sequence>
<proteinExistence type="predicted"/>
<dbReference type="KEGG" id="sbro:GQF42_16475"/>
<protein>
    <submittedName>
        <fullName evidence="2">Uncharacterized protein</fullName>
    </submittedName>
</protein>
<dbReference type="AlphaFoldDB" id="A0A6I6MWC1"/>